<dbReference type="InterPro" id="IPR016039">
    <property type="entry name" value="Thiolase-like"/>
</dbReference>
<proteinExistence type="predicted"/>
<dbReference type="AlphaFoldDB" id="A0A1C5HYY8"/>
<dbReference type="SUPFAM" id="SSF53901">
    <property type="entry name" value="Thiolase-like"/>
    <property type="match status" value="1"/>
</dbReference>
<reference evidence="2" key="1">
    <citation type="submission" date="2016-06" db="EMBL/GenBank/DDBJ databases">
        <authorList>
            <person name="Varghese N."/>
            <person name="Submissions Spin"/>
        </authorList>
    </citation>
    <scope>NUCLEOTIDE SEQUENCE [LARGE SCALE GENOMIC DNA]</scope>
    <source>
        <strain evidence="2">DSM 44983</strain>
    </source>
</reference>
<protein>
    <recommendedName>
        <fullName evidence="3">2-hydroxy-acid oxidase</fullName>
    </recommendedName>
</protein>
<name>A0A1C5HYY8_9ACTN</name>
<evidence type="ECO:0008006" key="3">
    <source>
        <dbReference type="Google" id="ProtNLM"/>
    </source>
</evidence>
<evidence type="ECO:0000313" key="1">
    <source>
        <dbReference type="EMBL" id="SCG51117.1"/>
    </source>
</evidence>
<dbReference type="RefSeq" id="WP_172898381.1">
    <property type="nucleotide sequence ID" value="NZ_LRMV01000029.1"/>
</dbReference>
<keyword evidence="2" id="KW-1185">Reference proteome</keyword>
<sequence>MPAAAPTDLHLTRAARRAFPGPATLLADPAHRERSRRYLADLARQDGQELPAGLFDPASGSPGQSYAEMAEALVRGLVSPDEPVDLLVLAFSGHDMLPGRATATYLSHVCPGNPLAFAVCDQGSAAPFSGLRIAQAYAASGGRALLIAVEQAVLPYRTRTPGPARHQGVALLHTATPTLPAGPGGSARMTVLRQHPDVAAGDVAALARAELATLSGGWSDTRVVLGADLAAAWPAHPTERVTVTPPGQPVTGLWWTLLDQLTAGPQRPRPAVGAPLSGPVLAADYDPELRYLCLVGWDGTGTPDDGRPDLGR</sequence>
<dbReference type="GO" id="GO:0016746">
    <property type="term" value="F:acyltransferase activity"/>
    <property type="evidence" value="ECO:0007669"/>
    <property type="project" value="InterPro"/>
</dbReference>
<gene>
    <name evidence="1" type="ORF">GA0070623_1890</name>
</gene>
<dbReference type="Proteomes" id="UP000198226">
    <property type="component" value="Chromosome I"/>
</dbReference>
<evidence type="ECO:0000313" key="2">
    <source>
        <dbReference type="Proteomes" id="UP000198226"/>
    </source>
</evidence>
<dbReference type="EMBL" id="LT607752">
    <property type="protein sequence ID" value="SCG51117.1"/>
    <property type="molecule type" value="Genomic_DNA"/>
</dbReference>
<accession>A0A1C5HYY8</accession>
<organism evidence="1 2">
    <name type="scientific">Micromonospora rifamycinica</name>
    <dbReference type="NCBI Taxonomy" id="291594"/>
    <lineage>
        <taxon>Bacteria</taxon>
        <taxon>Bacillati</taxon>
        <taxon>Actinomycetota</taxon>
        <taxon>Actinomycetes</taxon>
        <taxon>Micromonosporales</taxon>
        <taxon>Micromonosporaceae</taxon>
        <taxon>Micromonospora</taxon>
    </lineage>
</organism>